<dbReference type="InterPro" id="IPR015867">
    <property type="entry name" value="N-reg_PII/ATP_PRibTrfase_C"/>
</dbReference>
<evidence type="ECO:0000313" key="3">
    <source>
        <dbReference type="EMBL" id="QPI61472.1"/>
    </source>
</evidence>
<dbReference type="Proteomes" id="UP000663421">
    <property type="component" value="Chromosome"/>
</dbReference>
<dbReference type="EMBL" id="CP065050">
    <property type="protein sequence ID" value="QPI61472.1"/>
    <property type="molecule type" value="Genomic_DNA"/>
</dbReference>
<dbReference type="Gene3D" id="3.30.70.120">
    <property type="match status" value="1"/>
</dbReference>
<reference evidence="3 4" key="1">
    <citation type="submission" date="2020-11" db="EMBL/GenBank/DDBJ databases">
        <title>Complete genome sequence unveiled secondary metabolic potentials in Streptomyces solisilvae HNM0141.</title>
        <authorList>
            <person name="Huang X."/>
        </authorList>
    </citation>
    <scope>NUCLEOTIDE SEQUENCE [LARGE SCALE GENOMIC DNA]</scope>
    <source>
        <strain evidence="3 4">HNM0141</strain>
    </source>
</reference>
<feature type="compositionally biased region" description="Low complexity" evidence="1">
    <location>
        <begin position="10"/>
        <end position="25"/>
    </location>
</feature>
<feature type="region of interest" description="Disordered" evidence="1">
    <location>
        <begin position="1"/>
        <end position="85"/>
    </location>
</feature>
<dbReference type="SUPFAM" id="SSF54913">
    <property type="entry name" value="GlnB-like"/>
    <property type="match status" value="1"/>
</dbReference>
<evidence type="ECO:0000259" key="2">
    <source>
        <dbReference type="Pfam" id="PF08029"/>
    </source>
</evidence>
<dbReference type="Pfam" id="PF08029">
    <property type="entry name" value="HisG_C"/>
    <property type="match status" value="1"/>
</dbReference>
<dbReference type="InterPro" id="IPR011322">
    <property type="entry name" value="N-reg_PII-like_a/b"/>
</dbReference>
<accession>A0ABX6WJ67</accession>
<proteinExistence type="predicted"/>
<evidence type="ECO:0000313" key="4">
    <source>
        <dbReference type="Proteomes" id="UP000663421"/>
    </source>
</evidence>
<organism evidence="3 4">
    <name type="scientific">Streptomyces malaysiensis</name>
    <dbReference type="NCBI Taxonomy" id="92644"/>
    <lineage>
        <taxon>Bacteria</taxon>
        <taxon>Bacillati</taxon>
        <taxon>Actinomycetota</taxon>
        <taxon>Actinomycetes</taxon>
        <taxon>Kitasatosporales</taxon>
        <taxon>Streptomycetaceae</taxon>
        <taxon>Streptomyces</taxon>
        <taxon>Streptomyces violaceusniger group</taxon>
    </lineage>
</organism>
<dbReference type="InterPro" id="IPR013115">
    <property type="entry name" value="HisG_C"/>
</dbReference>
<gene>
    <name evidence="3" type="ORF">I1A49_00115</name>
</gene>
<protein>
    <recommendedName>
        <fullName evidence="2">Histidine biosynthesis HisG C-terminal domain-containing protein</fullName>
    </recommendedName>
</protein>
<feature type="domain" description="Histidine biosynthesis HisG C-terminal" evidence="2">
    <location>
        <begin position="27"/>
        <end position="59"/>
    </location>
</feature>
<feature type="compositionally biased region" description="Pro residues" evidence="1">
    <location>
        <begin position="76"/>
        <end position="85"/>
    </location>
</feature>
<sequence length="85" mass="8833">MGPCSEPACSPRSATTEAASSAPEPHNTLTEDVEEAVALTRGPQSPTVSPLHRDGWSAVGPGAATRSTTTRSPMRRPSPPPARTR</sequence>
<evidence type="ECO:0000256" key="1">
    <source>
        <dbReference type="SAM" id="MobiDB-lite"/>
    </source>
</evidence>
<keyword evidence="4" id="KW-1185">Reference proteome</keyword>
<feature type="compositionally biased region" description="Low complexity" evidence="1">
    <location>
        <begin position="63"/>
        <end position="72"/>
    </location>
</feature>
<name>A0ABX6WJ67_STRMQ</name>